<protein>
    <submittedName>
        <fullName evidence="2">Uncharacterized protein</fullName>
    </submittedName>
</protein>
<reference evidence="2" key="1">
    <citation type="submission" date="2023-12" db="EMBL/GenBank/DDBJ databases">
        <title>Mannheima indologenes sp. nov. proposed for Clade V organisms of Mannheimia.</title>
        <authorList>
            <person name="Christensen H."/>
        </authorList>
    </citation>
    <scope>NUCLEOTIDE SEQUENCE</scope>
    <source>
        <strain evidence="2">M14.4</strain>
    </source>
</reference>
<evidence type="ECO:0000256" key="1">
    <source>
        <dbReference type="SAM" id="SignalP"/>
    </source>
</evidence>
<feature type="signal peptide" evidence="1">
    <location>
        <begin position="1"/>
        <end position="22"/>
    </location>
</feature>
<keyword evidence="1" id="KW-0732">Signal</keyword>
<dbReference type="EMBL" id="JBAJJM010000010">
    <property type="protein sequence ID" value="MEG9476135.1"/>
    <property type="molecule type" value="Genomic_DNA"/>
</dbReference>
<sequence length="76" mass="8521">MRNLRKLAILAIGLGTSVSAFADFITAWEVSDTQECGVQYCRCTYDADGLIFTINIKSGYCPLSIQIDPETGRWRR</sequence>
<keyword evidence="3" id="KW-1185">Reference proteome</keyword>
<dbReference type="RefSeq" id="WP_334254271.1">
    <property type="nucleotide sequence ID" value="NZ_JBAJJM010000010.1"/>
</dbReference>
<evidence type="ECO:0000313" key="2">
    <source>
        <dbReference type="EMBL" id="MEG9476135.1"/>
    </source>
</evidence>
<name>A0ABU7ZFJ4_9PAST</name>
<dbReference type="Proteomes" id="UP001432017">
    <property type="component" value="Unassembled WGS sequence"/>
</dbReference>
<comment type="caution">
    <text evidence="2">The sequence shown here is derived from an EMBL/GenBank/DDBJ whole genome shotgun (WGS) entry which is preliminary data.</text>
</comment>
<organism evidence="2 3">
    <name type="scientific">Mannheimia indoligenes</name>
    <dbReference type="NCBI Taxonomy" id="3103145"/>
    <lineage>
        <taxon>Bacteria</taxon>
        <taxon>Pseudomonadati</taxon>
        <taxon>Pseudomonadota</taxon>
        <taxon>Gammaproteobacteria</taxon>
        <taxon>Pasteurellales</taxon>
        <taxon>Pasteurellaceae</taxon>
        <taxon>Mannheimia</taxon>
    </lineage>
</organism>
<feature type="chain" id="PRO_5045648561" evidence="1">
    <location>
        <begin position="23"/>
        <end position="76"/>
    </location>
</feature>
<accession>A0ABU7ZFJ4</accession>
<proteinExistence type="predicted"/>
<evidence type="ECO:0000313" key="3">
    <source>
        <dbReference type="Proteomes" id="UP001432017"/>
    </source>
</evidence>
<gene>
    <name evidence="2" type="ORF">V6W77_07580</name>
</gene>